<dbReference type="PRINTS" id="PR00258">
    <property type="entry name" value="SPERACTRCPTR"/>
</dbReference>
<dbReference type="InterPro" id="IPR055355">
    <property type="entry name" value="ZP-C"/>
</dbReference>
<feature type="disulfide bond" evidence="9">
    <location>
        <begin position="489"/>
        <end position="550"/>
    </location>
</feature>
<evidence type="ECO:0000256" key="8">
    <source>
        <dbReference type="ARBA" id="ARBA00069168"/>
    </source>
</evidence>
<dbReference type="Gene3D" id="3.10.250.10">
    <property type="entry name" value="SRCR-like domain"/>
    <property type="match status" value="8"/>
</dbReference>
<dbReference type="FunFam" id="3.10.250.10:FF:000009">
    <property type="entry name" value="WC1"/>
    <property type="match status" value="1"/>
</dbReference>
<feature type="disulfide bond" evidence="9">
    <location>
        <begin position="789"/>
        <end position="799"/>
    </location>
</feature>
<dbReference type="InterPro" id="IPR001507">
    <property type="entry name" value="ZP_dom"/>
</dbReference>
<protein>
    <recommendedName>
        <fullName evidence="8">Soluble scavenger receptor cysteine-rich domain-containing protein SSC5D</fullName>
    </recommendedName>
</protein>
<evidence type="ECO:0000313" key="12">
    <source>
        <dbReference type="EMBL" id="KAK7901780.1"/>
    </source>
</evidence>
<dbReference type="FunFam" id="3.10.250.10:FF:000007">
    <property type="entry name" value="Soluble scavenger receptor cysteine-rich domain-containing protein SSC5D"/>
    <property type="match status" value="1"/>
</dbReference>
<evidence type="ECO:0000256" key="5">
    <source>
        <dbReference type="ARBA" id="ARBA00023180"/>
    </source>
</evidence>
<dbReference type="Proteomes" id="UP001460270">
    <property type="component" value="Unassembled WGS sequence"/>
</dbReference>
<comment type="caution">
    <text evidence="12">The sequence shown here is derived from an EMBL/GenBank/DDBJ whole genome shotgun (WGS) entry which is preliminary data.</text>
</comment>
<evidence type="ECO:0000256" key="9">
    <source>
        <dbReference type="PROSITE-ProRule" id="PRU00196"/>
    </source>
</evidence>
<dbReference type="InterPro" id="IPR036772">
    <property type="entry name" value="SRCR-like_dom_sf"/>
</dbReference>
<proteinExistence type="predicted"/>
<dbReference type="PROSITE" id="PS51034">
    <property type="entry name" value="ZP_2"/>
    <property type="match status" value="1"/>
</dbReference>
<keyword evidence="5" id="KW-0325">Glycoprotein</keyword>
<accession>A0AAW0NP72</accession>
<feature type="domain" description="SRCR" evidence="10">
    <location>
        <begin position="334"/>
        <end position="433"/>
    </location>
</feature>
<feature type="disulfide bond" evidence="9">
    <location>
        <begin position="286"/>
        <end position="296"/>
    </location>
</feature>
<comment type="subunit">
    <text evidence="7">Interacts with LGALS1 and laminin.</text>
</comment>
<evidence type="ECO:0000259" key="11">
    <source>
        <dbReference type="PROSITE" id="PS51034"/>
    </source>
</evidence>
<feature type="domain" description="ZP" evidence="11">
    <location>
        <begin position="830"/>
        <end position="1069"/>
    </location>
</feature>
<dbReference type="Pfam" id="PF00100">
    <property type="entry name" value="Zona_pellucida"/>
    <property type="match status" value="1"/>
</dbReference>
<sequence>MNTGRRDAVVPRVYVVRILSLTHFTTTILIPGKQTTPEYNSTGTEGEVRLVNEENSSCSGRVEIFHQGQQLGCGRAQDAHQYASFGHGTGPIWMDDVNCIGSETSVKDCHHSGLGNHNCGHNEDAGVRCEGNQTTPEYNSTGVEGDVRLVNEENNSCFGRVEIFLQGQWGTVCDDAWDEKDAQVVCRQLGCGRSLSASSSASFPIGTGPIWMDDVTCTGFESEQLLLWSSGDLPPGQWGTVCDDSWDVNDANVVCMQLGCGRAQDAHQYAAFGPGTGPIWMDDVSCIGSETSVKDCHHSGFGNQNCFHGEDAGVTCEGNKTTPEYNSTGMEGEVRLVNGNSSCSGRVEIFHHGQWGTVCGEGWDVNDANVVCRQLGCGRAKDAPQYTFGQGLGSIWMAYVSCIGSESSITDCHHTAFGNYNCGHREDAGVTCEGNQTIPDYNSTGTEGEVRLVNKENSSCSGRVEIFHQGQWGTVCHNAWDMNDANVVCRQLGCGRAQHAYQDAAFGPGTGPIWMNIVTCTGSETSIIDCLHSAYENHYCSHREDAGVTCEGPNNTIGSTTPSPTHFIDPTVLPEPMEGEVRLVNGNSSCSGRVEIFHQGQWGTVCDDFWDVNEASVVLRLVNSADRCSGRVEVYHNRLWGTVCDDAWDMNDAQVVCRQLGCGRALSASHSALFGRGTGPILMDDAYWFKQHSLPSSPSPTHFMITTIPPDRSGVEGEVRLAGDEYNPCSGRVEIFHHGQWGSVCGDAWDINDAIVVCRQLGCGRVQGISQSGGYLFRTGPIWMDGVSCTGSETSITDCRHRGFGYHSCNHWEDASAVLPGAEIQMYQLSCGQDKIQGGLNRAYVLSFGLDPLSGHLMDRNCRRSRFTNRFVWYEVEPREGVCGNTKRINHTHVIYSNSLFLYAHNDSFNVPTSFPFSCVYPLNVEANLNAAIRPFVPVSGIVASGAAPTALMSLYWDQSYSNTYPSGSVNLPMGQPLFVGISVEENDLDFVAVIDDCYVTYSSNPDDPIRDPLIQNKCPVDPQQVLVIESGTSLQARFSALFFEAQGQYRTMYLHCHLTLCSPGPCVQ</sequence>
<organism evidence="12 13">
    <name type="scientific">Mugilogobius chulae</name>
    <name type="common">yellowstripe goby</name>
    <dbReference type="NCBI Taxonomy" id="88201"/>
    <lineage>
        <taxon>Eukaryota</taxon>
        <taxon>Metazoa</taxon>
        <taxon>Chordata</taxon>
        <taxon>Craniata</taxon>
        <taxon>Vertebrata</taxon>
        <taxon>Euteleostomi</taxon>
        <taxon>Actinopterygii</taxon>
        <taxon>Neopterygii</taxon>
        <taxon>Teleostei</taxon>
        <taxon>Neoteleostei</taxon>
        <taxon>Acanthomorphata</taxon>
        <taxon>Gobiaria</taxon>
        <taxon>Gobiiformes</taxon>
        <taxon>Gobioidei</taxon>
        <taxon>Gobiidae</taxon>
        <taxon>Gobionellinae</taxon>
        <taxon>Mugilogobius</taxon>
    </lineage>
</organism>
<dbReference type="SUPFAM" id="SSF56487">
    <property type="entry name" value="SRCR-like"/>
    <property type="match status" value="8"/>
</dbReference>
<dbReference type="PROSITE" id="PS00420">
    <property type="entry name" value="SRCR_1"/>
    <property type="match status" value="1"/>
</dbReference>
<gene>
    <name evidence="12" type="ORF">WMY93_018549</name>
</gene>
<feature type="domain" description="SRCR" evidence="10">
    <location>
        <begin position="450"/>
        <end position="551"/>
    </location>
</feature>
<dbReference type="GO" id="GO:0016020">
    <property type="term" value="C:membrane"/>
    <property type="evidence" value="ECO:0007669"/>
    <property type="project" value="InterPro"/>
</dbReference>
<dbReference type="InterPro" id="IPR042235">
    <property type="entry name" value="ZP-C_dom"/>
</dbReference>
<keyword evidence="2" id="KW-0677">Repeat</keyword>
<feature type="disulfide bond" evidence="9">
    <location>
        <begin position="476"/>
        <end position="540"/>
    </location>
</feature>
<keyword evidence="3 9" id="KW-1015">Disulfide bond</keyword>
<dbReference type="AlphaFoldDB" id="A0AAW0NP72"/>
<keyword evidence="1" id="KW-0732">Signal</keyword>
<evidence type="ECO:0000256" key="7">
    <source>
        <dbReference type="ARBA" id="ARBA00064153"/>
    </source>
</evidence>
<evidence type="ECO:0000259" key="10">
    <source>
        <dbReference type="PROSITE" id="PS50287"/>
    </source>
</evidence>
<feature type="domain" description="SRCR" evidence="10">
    <location>
        <begin position="581"/>
        <end position="620"/>
    </location>
</feature>
<evidence type="ECO:0000256" key="1">
    <source>
        <dbReference type="ARBA" id="ARBA00022729"/>
    </source>
</evidence>
<name>A0AAW0NP72_9GOBI</name>
<dbReference type="PANTHER" id="PTHR48071:SF27">
    <property type="entry name" value="SCAVENGER RECEPTOR CYSTEINE-RICH TYPE 1 PROTEIN M130-LIKE"/>
    <property type="match status" value="1"/>
</dbReference>
<dbReference type="FunFam" id="3.10.250.10:FF:000006">
    <property type="entry name" value="neurotrypsin isoform X2"/>
    <property type="match status" value="4"/>
</dbReference>
<feature type="domain" description="SRCR" evidence="10">
    <location>
        <begin position="48"/>
        <end position="130"/>
    </location>
</feature>
<dbReference type="Gene3D" id="2.60.40.3210">
    <property type="entry name" value="Zona pellucida, ZP-N domain"/>
    <property type="match status" value="1"/>
</dbReference>
<evidence type="ECO:0000256" key="6">
    <source>
        <dbReference type="ARBA" id="ARBA00058074"/>
    </source>
</evidence>
<comment type="caution">
    <text evidence="9">Lacks conserved residue(s) required for the propagation of feature annotation.</text>
</comment>
<evidence type="ECO:0000313" key="13">
    <source>
        <dbReference type="Proteomes" id="UP001460270"/>
    </source>
</evidence>
<dbReference type="InterPro" id="IPR001190">
    <property type="entry name" value="SRCR"/>
</dbReference>
<dbReference type="SMART" id="SM00202">
    <property type="entry name" value="SR"/>
    <property type="match status" value="7"/>
</dbReference>
<dbReference type="Pfam" id="PF23344">
    <property type="entry name" value="ZP-N"/>
    <property type="match status" value="1"/>
</dbReference>
<dbReference type="SMART" id="SM00241">
    <property type="entry name" value="ZP"/>
    <property type="match status" value="1"/>
</dbReference>
<comment type="function">
    <text evidence="6">Binds to extracellular matrix proteins. Binds to pathogen-associated molecular patterns (PAMPs) present on the cell walls of Gram-positive and Gram-negative bacteria and fungi, behaving as a pattern recognition receptor (PRR). Induces bacterial and fungal aggregation and subsequent inhibition of PAMP-induced cytokine release. Does not possess intrinsic bactericidal activity. May play a role in the innate defense and homeostasis of certain epithelial surfaces.</text>
</comment>
<dbReference type="EMBL" id="JBBPFD010000013">
    <property type="protein sequence ID" value="KAK7901780.1"/>
    <property type="molecule type" value="Genomic_DNA"/>
</dbReference>
<feature type="disulfide bond" evidence="9">
    <location>
        <begin position="520"/>
        <end position="530"/>
    </location>
</feature>
<reference evidence="13" key="1">
    <citation type="submission" date="2024-04" db="EMBL/GenBank/DDBJ databases">
        <title>Salinicola lusitanus LLJ914,a marine bacterium isolated from the Okinawa Trough.</title>
        <authorList>
            <person name="Li J."/>
        </authorList>
    </citation>
    <scope>NUCLEOTIDE SEQUENCE [LARGE SCALE GENOMIC DNA]</scope>
</reference>
<dbReference type="InterPro" id="IPR055356">
    <property type="entry name" value="ZP-N"/>
</dbReference>
<dbReference type="Gene3D" id="2.60.40.4100">
    <property type="entry name" value="Zona pellucida, ZP-C domain"/>
    <property type="match status" value="1"/>
</dbReference>
<evidence type="ECO:0000256" key="3">
    <source>
        <dbReference type="ARBA" id="ARBA00023157"/>
    </source>
</evidence>
<evidence type="ECO:0000256" key="4">
    <source>
        <dbReference type="ARBA" id="ARBA00023170"/>
    </source>
</evidence>
<feature type="disulfide bond" evidence="9">
    <location>
        <begin position="745"/>
        <end position="809"/>
    </location>
</feature>
<dbReference type="Pfam" id="PF00530">
    <property type="entry name" value="SRCR"/>
    <property type="match status" value="8"/>
</dbReference>
<feature type="domain" description="SRCR" evidence="10">
    <location>
        <begin position="619"/>
        <end position="685"/>
    </location>
</feature>
<dbReference type="PANTHER" id="PTHR48071">
    <property type="entry name" value="SRCR DOMAIN-CONTAINING PROTEIN"/>
    <property type="match status" value="1"/>
</dbReference>
<dbReference type="PROSITE" id="PS50287">
    <property type="entry name" value="SRCR_2"/>
    <property type="match status" value="7"/>
</dbReference>
<feature type="disulfide bond" evidence="9">
    <location>
        <begin position="402"/>
        <end position="412"/>
    </location>
</feature>
<feature type="disulfide bond" evidence="9">
    <location>
        <begin position="99"/>
        <end position="109"/>
    </location>
</feature>
<evidence type="ECO:0000256" key="2">
    <source>
        <dbReference type="ARBA" id="ARBA00022737"/>
    </source>
</evidence>
<feature type="domain" description="SRCR" evidence="10">
    <location>
        <begin position="719"/>
        <end position="820"/>
    </location>
</feature>
<feature type="domain" description="SRCR" evidence="10">
    <location>
        <begin position="147"/>
        <end position="317"/>
    </location>
</feature>
<keyword evidence="4" id="KW-0675">Receptor</keyword>
<keyword evidence="13" id="KW-1185">Reference proteome</keyword>